<comment type="function">
    <text evidence="12 13">RNA polymerase that catalyzes the synthesis of short RNA molecules used as primers for DNA polymerase during DNA replication.</text>
</comment>
<dbReference type="EC" id="2.7.7.101" evidence="12"/>
<evidence type="ECO:0000256" key="7">
    <source>
        <dbReference type="ARBA" id="ARBA00022771"/>
    </source>
</evidence>
<sequence>MADNIQLIKERLDLLDFLRSYLKVSPAGKNFKANCPFHKEKTPSFIISLDRQIWHCFGCSKGGDIIKFLMLYENLEFFEALKILGEKAGLDIGSLSGSDQRHFNVLYEINQKAKEFFKQQLQLNAEAKNYLKNRGLAEATIEEFEIGFAPAGSDILARQLLKVGYRVAELEQSGLVLKTERGTYWDRFRSRIMFPLYNNFGRTVGFTGRILEGAVNASASGMALAKYVNSPETPIFNKSKILFGFHKSKNAIREAKVAILVEGQMDFLMLWQDGAKNVIATSGTALTSEHLMVLQRLADSLIINFDSDEAGQAATERAIDMAEANDLVVKVAVLKDKDAADFVKNNPGVIQSIFAKAVPALEYYLDKYKLANIKNYNLSFADTKRALRLVLGKIKNVYSPVEQGQWLKELGRRTGIAEQLLSAEMQNLKSVATVGAMADRDDAQEQILSRKEKISDQLINLAFLKKEFFDELSKDLDFLPESHRQILLAESKNINDVVLLRSSLALAEKDEIKGATQFRDLLWQLKLIYWREKQQVASLAIREAEQLGVEAKIMEALEVSKNVNQEIDRINKELQNL</sequence>
<keyword evidence="7 12" id="KW-0863">Zinc-finger</keyword>
<evidence type="ECO:0000259" key="15">
    <source>
        <dbReference type="PROSITE" id="PS50880"/>
    </source>
</evidence>
<accession>A0A1G1ZQB0</accession>
<dbReference type="PROSITE" id="PS50880">
    <property type="entry name" value="TOPRIM"/>
    <property type="match status" value="1"/>
</dbReference>
<dbReference type="PANTHER" id="PTHR30313">
    <property type="entry name" value="DNA PRIMASE"/>
    <property type="match status" value="1"/>
</dbReference>
<dbReference type="SUPFAM" id="SSF56731">
    <property type="entry name" value="DNA primase core"/>
    <property type="match status" value="1"/>
</dbReference>
<reference evidence="16 17" key="1">
    <citation type="journal article" date="2016" name="Nat. Commun.">
        <title>Thousands of microbial genomes shed light on interconnected biogeochemical processes in an aquifer system.</title>
        <authorList>
            <person name="Anantharaman K."/>
            <person name="Brown C.T."/>
            <person name="Hug L.A."/>
            <person name="Sharon I."/>
            <person name="Castelle C.J."/>
            <person name="Probst A.J."/>
            <person name="Thomas B.C."/>
            <person name="Singh A."/>
            <person name="Wilkins M.J."/>
            <person name="Karaoz U."/>
            <person name="Brodie E.L."/>
            <person name="Williams K.H."/>
            <person name="Hubbard S.S."/>
            <person name="Banfield J.F."/>
        </authorList>
    </citation>
    <scope>NUCLEOTIDE SEQUENCE [LARGE SCALE GENOMIC DNA]</scope>
</reference>
<comment type="catalytic activity">
    <reaction evidence="12">
        <text>ssDNA + n NTP = ssDNA/pppN(pN)n-1 hybrid + (n-1) diphosphate.</text>
        <dbReference type="EC" id="2.7.7.101"/>
    </reaction>
</comment>
<keyword evidence="4 12" id="KW-0548">Nucleotidyltransferase</keyword>
<dbReference type="InterPro" id="IPR006295">
    <property type="entry name" value="DNA_primase_DnaG"/>
</dbReference>
<comment type="subunit">
    <text evidence="12">Monomer. Interacts with DnaB.</text>
</comment>
<evidence type="ECO:0000256" key="6">
    <source>
        <dbReference type="ARBA" id="ARBA00022723"/>
    </source>
</evidence>
<evidence type="ECO:0000256" key="13">
    <source>
        <dbReference type="PIRNR" id="PIRNR002811"/>
    </source>
</evidence>
<dbReference type="InterPro" id="IPR002694">
    <property type="entry name" value="Znf_CHC2"/>
</dbReference>
<dbReference type="GO" id="GO:0003677">
    <property type="term" value="F:DNA binding"/>
    <property type="evidence" value="ECO:0007669"/>
    <property type="project" value="UniProtKB-KW"/>
</dbReference>
<feature type="domain" description="Toprim" evidence="15">
    <location>
        <begin position="256"/>
        <end position="339"/>
    </location>
</feature>
<evidence type="ECO:0000313" key="17">
    <source>
        <dbReference type="Proteomes" id="UP000177690"/>
    </source>
</evidence>
<evidence type="ECO:0000256" key="5">
    <source>
        <dbReference type="ARBA" id="ARBA00022705"/>
    </source>
</evidence>
<keyword evidence="6 12" id="KW-0479">Metal-binding</keyword>
<dbReference type="Pfam" id="PF08275">
    <property type="entry name" value="DNAG_N"/>
    <property type="match status" value="1"/>
</dbReference>
<evidence type="ECO:0000256" key="10">
    <source>
        <dbReference type="ARBA" id="ARBA00023125"/>
    </source>
</evidence>
<dbReference type="InterPro" id="IPR036977">
    <property type="entry name" value="DNA_primase_Znf_CHC2"/>
</dbReference>
<keyword evidence="10 12" id="KW-0238">DNA-binding</keyword>
<protein>
    <recommendedName>
        <fullName evidence="12 13">DNA primase</fullName>
        <ecNumber evidence="12">2.7.7.101</ecNumber>
    </recommendedName>
</protein>
<dbReference type="GO" id="GO:0003899">
    <property type="term" value="F:DNA-directed RNA polymerase activity"/>
    <property type="evidence" value="ECO:0007669"/>
    <property type="project" value="UniProtKB-UniRule"/>
</dbReference>
<evidence type="ECO:0000256" key="9">
    <source>
        <dbReference type="ARBA" id="ARBA00022842"/>
    </source>
</evidence>
<dbReference type="NCBIfam" id="TIGR01391">
    <property type="entry name" value="dnaG"/>
    <property type="match status" value="1"/>
</dbReference>
<comment type="domain">
    <text evidence="12">Contains an N-terminal zinc-binding domain, a central core domain that contains the primase activity, and a C-terminal DnaB-binding domain.</text>
</comment>
<dbReference type="Gene3D" id="3.90.980.10">
    <property type="entry name" value="DNA primase, catalytic core, N-terminal domain"/>
    <property type="match status" value="1"/>
</dbReference>
<evidence type="ECO:0000256" key="3">
    <source>
        <dbReference type="ARBA" id="ARBA00022679"/>
    </source>
</evidence>
<evidence type="ECO:0000256" key="8">
    <source>
        <dbReference type="ARBA" id="ARBA00022833"/>
    </source>
</evidence>
<evidence type="ECO:0000256" key="4">
    <source>
        <dbReference type="ARBA" id="ARBA00022695"/>
    </source>
</evidence>
<evidence type="ECO:0000313" key="16">
    <source>
        <dbReference type="EMBL" id="OGY66883.1"/>
    </source>
</evidence>
<keyword evidence="1 12" id="KW-0240">DNA-directed RNA polymerase</keyword>
<feature type="zinc finger region" description="CHC2-type" evidence="12 14">
    <location>
        <begin position="35"/>
        <end position="59"/>
    </location>
</feature>
<comment type="caution">
    <text evidence="16">The sequence shown here is derived from an EMBL/GenBank/DDBJ whole genome shotgun (WGS) entry which is preliminary data.</text>
</comment>
<dbReference type="GO" id="GO:0000428">
    <property type="term" value="C:DNA-directed RNA polymerase complex"/>
    <property type="evidence" value="ECO:0007669"/>
    <property type="project" value="UniProtKB-KW"/>
</dbReference>
<keyword evidence="8 12" id="KW-0862">Zinc</keyword>
<organism evidence="16 17">
    <name type="scientific">Candidatus Harrisonbacteria bacterium RIFCSPLOWO2_02_FULL_41_13b</name>
    <dbReference type="NCBI Taxonomy" id="1798409"/>
    <lineage>
        <taxon>Bacteria</taxon>
        <taxon>Candidatus Harrisoniibacteriota</taxon>
    </lineage>
</organism>
<dbReference type="InterPro" id="IPR030846">
    <property type="entry name" value="DnaG_bac"/>
</dbReference>
<dbReference type="InterPro" id="IPR050219">
    <property type="entry name" value="DnaG_primase"/>
</dbReference>
<dbReference type="GO" id="GO:0005737">
    <property type="term" value="C:cytoplasm"/>
    <property type="evidence" value="ECO:0007669"/>
    <property type="project" value="TreeGrafter"/>
</dbReference>
<keyword evidence="9" id="KW-0460">Magnesium</keyword>
<dbReference type="PANTHER" id="PTHR30313:SF2">
    <property type="entry name" value="DNA PRIMASE"/>
    <property type="match status" value="1"/>
</dbReference>
<name>A0A1G1ZQB0_9BACT</name>
<dbReference type="PIRSF" id="PIRSF002811">
    <property type="entry name" value="DnaG"/>
    <property type="match status" value="1"/>
</dbReference>
<dbReference type="InterPro" id="IPR006171">
    <property type="entry name" value="TOPRIM_dom"/>
</dbReference>
<dbReference type="InterPro" id="IPR013264">
    <property type="entry name" value="DNAG_N"/>
</dbReference>
<dbReference type="Pfam" id="PF01807">
    <property type="entry name" value="Zn_ribbon_DnaG"/>
    <property type="match status" value="1"/>
</dbReference>
<dbReference type="GO" id="GO:1990077">
    <property type="term" value="C:primosome complex"/>
    <property type="evidence" value="ECO:0007669"/>
    <property type="project" value="UniProtKB-KW"/>
</dbReference>
<dbReference type="InterPro" id="IPR037068">
    <property type="entry name" value="DNA_primase_core_N_sf"/>
</dbReference>
<dbReference type="SUPFAM" id="SSF57783">
    <property type="entry name" value="Zinc beta-ribbon"/>
    <property type="match status" value="1"/>
</dbReference>
<evidence type="ECO:0000256" key="12">
    <source>
        <dbReference type="HAMAP-Rule" id="MF_00974"/>
    </source>
</evidence>
<dbReference type="HAMAP" id="MF_00974">
    <property type="entry name" value="DNA_primase_DnaG"/>
    <property type="match status" value="1"/>
</dbReference>
<dbReference type="STRING" id="1798409.A3I24_04315"/>
<gene>
    <name evidence="12" type="primary">dnaG</name>
    <name evidence="16" type="ORF">A3I24_04315</name>
</gene>
<comment type="similarity">
    <text evidence="12 13">Belongs to the DnaG primase family.</text>
</comment>
<evidence type="ECO:0000256" key="1">
    <source>
        <dbReference type="ARBA" id="ARBA00022478"/>
    </source>
</evidence>
<dbReference type="InterPro" id="IPR034151">
    <property type="entry name" value="TOPRIM_DnaG_bac"/>
</dbReference>
<proteinExistence type="inferred from homology"/>
<keyword evidence="5 12" id="KW-0235">DNA replication</keyword>
<dbReference type="Pfam" id="PF13155">
    <property type="entry name" value="Toprim_2"/>
    <property type="match status" value="1"/>
</dbReference>
<keyword evidence="2 12" id="KW-0639">Primosome</keyword>
<dbReference type="CDD" id="cd03364">
    <property type="entry name" value="TOPRIM_DnaG_primases"/>
    <property type="match status" value="1"/>
</dbReference>
<dbReference type="Gene3D" id="3.40.1360.10">
    <property type="match status" value="1"/>
</dbReference>
<dbReference type="SMART" id="SM00493">
    <property type="entry name" value="TOPRIM"/>
    <property type="match status" value="1"/>
</dbReference>
<keyword evidence="3 12" id="KW-0808">Transferase</keyword>
<evidence type="ECO:0000256" key="11">
    <source>
        <dbReference type="ARBA" id="ARBA00023163"/>
    </source>
</evidence>
<dbReference type="EMBL" id="MHJL01000033">
    <property type="protein sequence ID" value="OGY66883.1"/>
    <property type="molecule type" value="Genomic_DNA"/>
</dbReference>
<dbReference type="Proteomes" id="UP000177690">
    <property type="component" value="Unassembled WGS sequence"/>
</dbReference>
<dbReference type="GO" id="GO:0008270">
    <property type="term" value="F:zinc ion binding"/>
    <property type="evidence" value="ECO:0007669"/>
    <property type="project" value="UniProtKB-UniRule"/>
</dbReference>
<dbReference type="Gene3D" id="3.90.580.10">
    <property type="entry name" value="Zinc finger, CHC2-type domain"/>
    <property type="match status" value="1"/>
</dbReference>
<dbReference type="GO" id="GO:0006269">
    <property type="term" value="P:DNA replication, synthesis of primer"/>
    <property type="evidence" value="ECO:0007669"/>
    <property type="project" value="UniProtKB-UniRule"/>
</dbReference>
<dbReference type="AlphaFoldDB" id="A0A1G1ZQB0"/>
<comment type="cofactor">
    <cofactor evidence="12 13 14">
        <name>Zn(2+)</name>
        <dbReference type="ChEBI" id="CHEBI:29105"/>
    </cofactor>
    <text evidence="12 13 14">Binds 1 zinc ion per monomer.</text>
</comment>
<evidence type="ECO:0000256" key="2">
    <source>
        <dbReference type="ARBA" id="ARBA00022515"/>
    </source>
</evidence>
<evidence type="ECO:0000256" key="14">
    <source>
        <dbReference type="PIRSR" id="PIRSR002811-1"/>
    </source>
</evidence>
<dbReference type="SMART" id="SM00400">
    <property type="entry name" value="ZnF_CHCC"/>
    <property type="match status" value="1"/>
</dbReference>
<keyword evidence="11 12" id="KW-0804">Transcription</keyword>